<reference evidence="1" key="1">
    <citation type="submission" date="2021-03" db="EMBL/GenBank/DDBJ databases">
        <title>Draft genome sequence of rust myrtle Austropuccinia psidii MF-1, a brazilian biotype.</title>
        <authorList>
            <person name="Quecine M.C."/>
            <person name="Pachon D.M.R."/>
            <person name="Bonatelli M.L."/>
            <person name="Correr F.H."/>
            <person name="Franceschini L.M."/>
            <person name="Leite T.F."/>
            <person name="Margarido G.R.A."/>
            <person name="Almeida C.A."/>
            <person name="Ferrarezi J.A."/>
            <person name="Labate C.A."/>
        </authorList>
    </citation>
    <scope>NUCLEOTIDE SEQUENCE</scope>
    <source>
        <strain evidence="1">MF-1</strain>
    </source>
</reference>
<dbReference type="EMBL" id="AVOT02016006">
    <property type="protein sequence ID" value="MBW0500813.1"/>
    <property type="molecule type" value="Genomic_DNA"/>
</dbReference>
<sequence length="104" mass="11421">MSCTLCTKRGIPCIGSSTMTNACDAFRQANKQTRTACLLCNPSDHTARGVPAQEALARIPLWSMMMKAFLSRNGCWDLKQADRNYSGQLALSPQVSISPPTIQW</sequence>
<protein>
    <submittedName>
        <fullName evidence="1">Uncharacterized protein</fullName>
    </submittedName>
</protein>
<organism evidence="1 2">
    <name type="scientific">Austropuccinia psidii MF-1</name>
    <dbReference type="NCBI Taxonomy" id="1389203"/>
    <lineage>
        <taxon>Eukaryota</taxon>
        <taxon>Fungi</taxon>
        <taxon>Dikarya</taxon>
        <taxon>Basidiomycota</taxon>
        <taxon>Pucciniomycotina</taxon>
        <taxon>Pucciniomycetes</taxon>
        <taxon>Pucciniales</taxon>
        <taxon>Sphaerophragmiaceae</taxon>
        <taxon>Austropuccinia</taxon>
    </lineage>
</organism>
<proteinExistence type="predicted"/>
<dbReference type="Proteomes" id="UP000765509">
    <property type="component" value="Unassembled WGS sequence"/>
</dbReference>
<gene>
    <name evidence="1" type="ORF">O181_040528</name>
</gene>
<keyword evidence="2" id="KW-1185">Reference proteome</keyword>
<dbReference type="AlphaFoldDB" id="A0A9Q3HCY4"/>
<comment type="caution">
    <text evidence="1">The sequence shown here is derived from an EMBL/GenBank/DDBJ whole genome shotgun (WGS) entry which is preliminary data.</text>
</comment>
<evidence type="ECO:0000313" key="2">
    <source>
        <dbReference type="Proteomes" id="UP000765509"/>
    </source>
</evidence>
<accession>A0A9Q3HCY4</accession>
<evidence type="ECO:0000313" key="1">
    <source>
        <dbReference type="EMBL" id="MBW0500813.1"/>
    </source>
</evidence>
<name>A0A9Q3HCY4_9BASI</name>